<feature type="region of interest" description="Disordered" evidence="1">
    <location>
        <begin position="186"/>
        <end position="253"/>
    </location>
</feature>
<feature type="region of interest" description="Disordered" evidence="1">
    <location>
        <begin position="24"/>
        <end position="171"/>
    </location>
</feature>
<evidence type="ECO:0000313" key="3">
    <source>
        <dbReference type="Proteomes" id="UP000319514"/>
    </source>
</evidence>
<accession>A0A542ZH64</accession>
<organism evidence="2 3">
    <name type="scientific">Oryzihumus leptocrescens</name>
    <dbReference type="NCBI Taxonomy" id="297536"/>
    <lineage>
        <taxon>Bacteria</taxon>
        <taxon>Bacillati</taxon>
        <taxon>Actinomycetota</taxon>
        <taxon>Actinomycetes</taxon>
        <taxon>Micrococcales</taxon>
        <taxon>Intrasporangiaceae</taxon>
        <taxon>Oryzihumus</taxon>
    </lineage>
</organism>
<gene>
    <name evidence="2" type="ORF">FB474_1052</name>
</gene>
<proteinExistence type="predicted"/>
<dbReference type="EMBL" id="VFOQ01000001">
    <property type="protein sequence ID" value="TQL59688.1"/>
    <property type="molecule type" value="Genomic_DNA"/>
</dbReference>
<name>A0A542ZH64_9MICO</name>
<reference evidence="2 3" key="1">
    <citation type="submission" date="2019-06" db="EMBL/GenBank/DDBJ databases">
        <title>Sequencing the genomes of 1000 actinobacteria strains.</title>
        <authorList>
            <person name="Klenk H.-P."/>
        </authorList>
    </citation>
    <scope>NUCLEOTIDE SEQUENCE [LARGE SCALE GENOMIC DNA]</scope>
    <source>
        <strain evidence="2 3">DSM 18082</strain>
    </source>
</reference>
<feature type="compositionally biased region" description="Polar residues" evidence="1">
    <location>
        <begin position="82"/>
        <end position="102"/>
    </location>
</feature>
<feature type="compositionally biased region" description="Basic residues" evidence="1">
    <location>
        <begin position="243"/>
        <end position="253"/>
    </location>
</feature>
<evidence type="ECO:0000256" key="1">
    <source>
        <dbReference type="SAM" id="MobiDB-lite"/>
    </source>
</evidence>
<feature type="compositionally biased region" description="Polar residues" evidence="1">
    <location>
        <begin position="159"/>
        <end position="170"/>
    </location>
</feature>
<dbReference type="Proteomes" id="UP000319514">
    <property type="component" value="Unassembled WGS sequence"/>
</dbReference>
<comment type="caution">
    <text evidence="2">The sequence shown here is derived from an EMBL/GenBank/DDBJ whole genome shotgun (WGS) entry which is preliminary data.</text>
</comment>
<protein>
    <submittedName>
        <fullName evidence="2">Uncharacterized protein</fullName>
    </submittedName>
</protein>
<keyword evidence="3" id="KW-1185">Reference proteome</keyword>
<sequence>MTTPTPAASSAVGSLELAMATTYQKARTPAPAGADVATVRQDRSFPRTAPQPSVERTATAPKAMVGRMAQPGTVDVPRAASVRNNNQAPKSTSQTTRQTLAQRGSEARRAGTHAWPFQRQCPSGEVVGRHTEPSNHHRPSGLKREAGSVSGGGIAGNSAGLSTAPANQTGRVRRRCFDYSELSAMSPLPAAPFSSRVCASGREPSPTPWRPRCDADPRAGRTGVKSRPDPEAAAGASGSRPRVGLRLRQRLRR</sequence>
<evidence type="ECO:0000313" key="2">
    <source>
        <dbReference type="EMBL" id="TQL59688.1"/>
    </source>
</evidence>
<dbReference type="AlphaFoldDB" id="A0A542ZH64"/>